<accession>A0AA40GAJ6</accession>
<feature type="non-terminal residue" evidence="1">
    <location>
        <position position="1"/>
    </location>
</feature>
<dbReference type="Proteomes" id="UP001177670">
    <property type="component" value="Unassembled WGS sequence"/>
</dbReference>
<evidence type="ECO:0000313" key="2">
    <source>
        <dbReference type="Proteomes" id="UP001177670"/>
    </source>
</evidence>
<protein>
    <submittedName>
        <fullName evidence="1">Uncharacterized protein</fullName>
    </submittedName>
</protein>
<organism evidence="1 2">
    <name type="scientific">Melipona bicolor</name>
    <dbReference type="NCBI Taxonomy" id="60889"/>
    <lineage>
        <taxon>Eukaryota</taxon>
        <taxon>Metazoa</taxon>
        <taxon>Ecdysozoa</taxon>
        <taxon>Arthropoda</taxon>
        <taxon>Hexapoda</taxon>
        <taxon>Insecta</taxon>
        <taxon>Pterygota</taxon>
        <taxon>Neoptera</taxon>
        <taxon>Endopterygota</taxon>
        <taxon>Hymenoptera</taxon>
        <taxon>Apocrita</taxon>
        <taxon>Aculeata</taxon>
        <taxon>Apoidea</taxon>
        <taxon>Anthophila</taxon>
        <taxon>Apidae</taxon>
        <taxon>Melipona</taxon>
    </lineage>
</organism>
<gene>
    <name evidence="1" type="ORF">K0M31_011819</name>
</gene>
<keyword evidence="2" id="KW-1185">Reference proteome</keyword>
<sequence>VLRVELPSKQRPNNNFKWHFLEIAIEWVSNIGEQQLEFKVRIETAFSPWLAR</sequence>
<comment type="caution">
    <text evidence="1">The sequence shown here is derived from an EMBL/GenBank/DDBJ whole genome shotgun (WGS) entry which is preliminary data.</text>
</comment>
<dbReference type="AlphaFoldDB" id="A0AA40GAJ6"/>
<proteinExistence type="predicted"/>
<evidence type="ECO:0000313" key="1">
    <source>
        <dbReference type="EMBL" id="KAK1134034.1"/>
    </source>
</evidence>
<feature type="non-terminal residue" evidence="1">
    <location>
        <position position="52"/>
    </location>
</feature>
<name>A0AA40GAJ6_9HYME</name>
<reference evidence="1" key="1">
    <citation type="submission" date="2021-10" db="EMBL/GenBank/DDBJ databases">
        <title>Melipona bicolor Genome sequencing and assembly.</title>
        <authorList>
            <person name="Araujo N.S."/>
            <person name="Arias M.C."/>
        </authorList>
    </citation>
    <scope>NUCLEOTIDE SEQUENCE</scope>
    <source>
        <strain evidence="1">USP_2M_L1-L4_2017</strain>
        <tissue evidence="1">Whole body</tissue>
    </source>
</reference>
<dbReference type="EMBL" id="JAHYIQ010000003">
    <property type="protein sequence ID" value="KAK1134034.1"/>
    <property type="molecule type" value="Genomic_DNA"/>
</dbReference>